<keyword evidence="2" id="KW-1185">Reference proteome</keyword>
<dbReference type="Proteomes" id="UP000765509">
    <property type="component" value="Unassembled WGS sequence"/>
</dbReference>
<protein>
    <submittedName>
        <fullName evidence="1">Uncharacterized protein</fullName>
    </submittedName>
</protein>
<organism evidence="1 2">
    <name type="scientific">Austropuccinia psidii MF-1</name>
    <dbReference type="NCBI Taxonomy" id="1389203"/>
    <lineage>
        <taxon>Eukaryota</taxon>
        <taxon>Fungi</taxon>
        <taxon>Dikarya</taxon>
        <taxon>Basidiomycota</taxon>
        <taxon>Pucciniomycotina</taxon>
        <taxon>Pucciniomycetes</taxon>
        <taxon>Pucciniales</taxon>
        <taxon>Sphaerophragmiaceae</taxon>
        <taxon>Austropuccinia</taxon>
    </lineage>
</organism>
<sequence>MTYLEKAALKKVPEATSWPKFSGIGEYDHMELIDYIYGLFIDVPRIPDYWITARLNTAFRGTASIWYAEMKEIHGRRNWPWWRSQIIQNYRNDTWIWKKTLLFVNDRYTVEKDPYDWCLRHSKRLIAIYPHMTTEMRNHKLLTKPPGDLENAVKCRCSQESTLDEISNTLQEVRIRTSIVR</sequence>
<evidence type="ECO:0000313" key="1">
    <source>
        <dbReference type="EMBL" id="MBW0526145.1"/>
    </source>
</evidence>
<dbReference type="EMBL" id="AVOT02032394">
    <property type="protein sequence ID" value="MBW0526145.1"/>
    <property type="molecule type" value="Genomic_DNA"/>
</dbReference>
<comment type="caution">
    <text evidence="1">The sequence shown here is derived from an EMBL/GenBank/DDBJ whole genome shotgun (WGS) entry which is preliminary data.</text>
</comment>
<gene>
    <name evidence="1" type="ORF">O181_065860</name>
</gene>
<evidence type="ECO:0000313" key="2">
    <source>
        <dbReference type="Proteomes" id="UP000765509"/>
    </source>
</evidence>
<name>A0A9Q3EVX7_9BASI</name>
<accession>A0A9Q3EVX7</accession>
<dbReference type="AlphaFoldDB" id="A0A9Q3EVX7"/>
<reference evidence="1" key="1">
    <citation type="submission" date="2021-03" db="EMBL/GenBank/DDBJ databases">
        <title>Draft genome sequence of rust myrtle Austropuccinia psidii MF-1, a brazilian biotype.</title>
        <authorList>
            <person name="Quecine M.C."/>
            <person name="Pachon D.M.R."/>
            <person name="Bonatelli M.L."/>
            <person name="Correr F.H."/>
            <person name="Franceschini L.M."/>
            <person name="Leite T.F."/>
            <person name="Margarido G.R.A."/>
            <person name="Almeida C.A."/>
            <person name="Ferrarezi J.A."/>
            <person name="Labate C.A."/>
        </authorList>
    </citation>
    <scope>NUCLEOTIDE SEQUENCE</scope>
    <source>
        <strain evidence="1">MF-1</strain>
    </source>
</reference>
<proteinExistence type="predicted"/>